<feature type="transmembrane region" description="Helical" evidence="2">
    <location>
        <begin position="620"/>
        <end position="643"/>
    </location>
</feature>
<feature type="transmembrane region" description="Helical" evidence="2">
    <location>
        <begin position="502"/>
        <end position="524"/>
    </location>
</feature>
<keyword evidence="2" id="KW-0812">Transmembrane</keyword>
<accession>A0A7S3WLQ6</accession>
<dbReference type="InterPro" id="IPR039672">
    <property type="entry name" value="MFS_2"/>
</dbReference>
<dbReference type="SUPFAM" id="SSF103473">
    <property type="entry name" value="MFS general substrate transporter"/>
    <property type="match status" value="1"/>
</dbReference>
<feature type="transmembrane region" description="Helical" evidence="2">
    <location>
        <begin position="280"/>
        <end position="303"/>
    </location>
</feature>
<feature type="transmembrane region" description="Helical" evidence="2">
    <location>
        <begin position="413"/>
        <end position="437"/>
    </location>
</feature>
<dbReference type="GO" id="GO:0005886">
    <property type="term" value="C:plasma membrane"/>
    <property type="evidence" value="ECO:0007669"/>
    <property type="project" value="TreeGrafter"/>
</dbReference>
<sequence>MCAYGFFRLPISGYDLTVRPARTAVYIEALNQSILTHAMIVSCCKSVDFLLGFLVGTTSDNVSTRWGRRKPWVVVCFPFAIVSMFLLVTPFPFSGDAVFSDSDDFPCGEIEPDSATACPALEQCLVEMIANGTLPAHNVSSVESSNPPAPAALSVWFALFYFAYYFFSWTCTMIPYDALGMELTSDYSKRVSLFSVRVVFQFLGYAVPNAVGLVLSNIFPTNIIAVYAYTALVLGIVSLAALLVLGFGVSERPEAKTGQGNEVPAVVAVRRALCNRPYCIYLFIKFPISLVSLLPVNLMSFFLRYGMKMEDWASLYFTLVLVILFASLLGTPLVWYLTRRFGKREVLMYVSGACCPFFFAFFFVPPQSFPTAVIYIAGVFVGLLTVVMFVVLDSMLADIIDYDALHTGKRSEGVYTVAETNLQQFIEVIGGVVPLLLMSAVGFENNGGCECGCGVACDEAYMRWKCPGDIGYSCDGQSTFDSPPLFGEVGRQAPCVDQGSDAVVWIIRAFLFALSGVCLLLVCLGAKIYPITKAAHSAILDATESLAAGGEATDPLTGKAVVRSAASHAQLRREHFSARELSLSSHWLKTQLSGRLLLWLGAFIAILAGMAASGGEARQYIVAIGAICLLRPLCTLCGAQCLLTLRPVKQAPSAARPSLCLCRGTPLACKCCSR</sequence>
<protein>
    <submittedName>
        <fullName evidence="3">Uncharacterized protein</fullName>
    </submittedName>
</protein>
<evidence type="ECO:0000256" key="2">
    <source>
        <dbReference type="SAM" id="Phobius"/>
    </source>
</evidence>
<feature type="transmembrane region" description="Helical" evidence="2">
    <location>
        <begin position="191"/>
        <end position="215"/>
    </location>
</feature>
<evidence type="ECO:0000256" key="1">
    <source>
        <dbReference type="ARBA" id="ARBA00008335"/>
    </source>
</evidence>
<dbReference type="PANTHER" id="PTHR11328:SF24">
    <property type="entry name" value="MAJOR FACILITATOR SUPERFAMILY (MFS) PROFILE DOMAIN-CONTAINING PROTEIN"/>
    <property type="match status" value="1"/>
</dbReference>
<keyword evidence="2" id="KW-0472">Membrane</keyword>
<feature type="transmembrane region" description="Helical" evidence="2">
    <location>
        <begin position="315"/>
        <end position="337"/>
    </location>
</feature>
<dbReference type="Gene3D" id="1.20.1250.20">
    <property type="entry name" value="MFS general substrate transporter like domains"/>
    <property type="match status" value="1"/>
</dbReference>
<feature type="transmembrane region" description="Helical" evidence="2">
    <location>
        <begin position="372"/>
        <end position="392"/>
    </location>
</feature>
<dbReference type="InterPro" id="IPR036259">
    <property type="entry name" value="MFS_trans_sf"/>
</dbReference>
<gene>
    <name evidence="3" type="ORF">EHUX00137_LOCUS27406</name>
</gene>
<dbReference type="Pfam" id="PF13347">
    <property type="entry name" value="MFS_2"/>
    <property type="match status" value="2"/>
</dbReference>
<feature type="transmembrane region" description="Helical" evidence="2">
    <location>
        <begin position="346"/>
        <end position="366"/>
    </location>
</feature>
<dbReference type="GO" id="GO:0008643">
    <property type="term" value="P:carbohydrate transport"/>
    <property type="evidence" value="ECO:0007669"/>
    <property type="project" value="InterPro"/>
</dbReference>
<proteinExistence type="inferred from homology"/>
<keyword evidence="2" id="KW-1133">Transmembrane helix</keyword>
<dbReference type="GO" id="GO:0015293">
    <property type="term" value="F:symporter activity"/>
    <property type="evidence" value="ECO:0007669"/>
    <property type="project" value="InterPro"/>
</dbReference>
<comment type="similarity">
    <text evidence="1">Belongs to the major facilitator superfamily.</text>
</comment>
<feature type="transmembrane region" description="Helical" evidence="2">
    <location>
        <begin position="155"/>
        <end position="179"/>
    </location>
</feature>
<reference evidence="3" key="1">
    <citation type="submission" date="2021-01" db="EMBL/GenBank/DDBJ databases">
        <authorList>
            <person name="Corre E."/>
            <person name="Pelletier E."/>
            <person name="Niang G."/>
            <person name="Scheremetjew M."/>
            <person name="Finn R."/>
            <person name="Kale V."/>
            <person name="Holt S."/>
            <person name="Cochrane G."/>
            <person name="Meng A."/>
            <person name="Brown T."/>
            <person name="Cohen L."/>
        </authorList>
    </citation>
    <scope>NUCLEOTIDE SEQUENCE</scope>
    <source>
        <strain evidence="3">379</strain>
    </source>
</reference>
<dbReference type="PANTHER" id="PTHR11328">
    <property type="entry name" value="MAJOR FACILITATOR SUPERFAMILY DOMAIN-CONTAINING PROTEIN"/>
    <property type="match status" value="1"/>
</dbReference>
<feature type="transmembrane region" description="Helical" evidence="2">
    <location>
        <begin position="227"/>
        <end position="249"/>
    </location>
</feature>
<feature type="transmembrane region" description="Helical" evidence="2">
    <location>
        <begin position="72"/>
        <end position="93"/>
    </location>
</feature>
<dbReference type="AlphaFoldDB" id="A0A7S3WLQ6"/>
<feature type="transmembrane region" description="Helical" evidence="2">
    <location>
        <begin position="596"/>
        <end position="614"/>
    </location>
</feature>
<name>A0A7S3WLQ6_EMIHU</name>
<evidence type="ECO:0000313" key="3">
    <source>
        <dbReference type="EMBL" id="CAE0565763.1"/>
    </source>
</evidence>
<organism evidence="3">
    <name type="scientific">Emiliania huxleyi</name>
    <name type="common">Coccolithophore</name>
    <name type="synonym">Pontosphaera huxleyi</name>
    <dbReference type="NCBI Taxonomy" id="2903"/>
    <lineage>
        <taxon>Eukaryota</taxon>
        <taxon>Haptista</taxon>
        <taxon>Haptophyta</taxon>
        <taxon>Prymnesiophyceae</taxon>
        <taxon>Isochrysidales</taxon>
        <taxon>Noelaerhabdaceae</taxon>
        <taxon>Emiliania</taxon>
    </lineage>
</organism>
<dbReference type="EMBL" id="HBIR01035152">
    <property type="protein sequence ID" value="CAE0565763.1"/>
    <property type="molecule type" value="Transcribed_RNA"/>
</dbReference>